<dbReference type="AlphaFoldDB" id="A0ABD4KJQ0"/>
<dbReference type="RefSeq" id="WP_194514520.1">
    <property type="nucleotide sequence ID" value="NZ_JADIXP010000039.1"/>
</dbReference>
<sequence>MTKLVIGLGLVVAAGSLSGCATIVCDSTHSAQVTSSPIDAASDPEMQS</sequence>
<dbReference type="PROSITE" id="PS51257">
    <property type="entry name" value="PROKAR_LIPOPROTEIN"/>
    <property type="match status" value="1"/>
</dbReference>
<reference evidence="2 3" key="1">
    <citation type="submission" date="2020-11" db="EMBL/GenBank/DDBJ databases">
        <title>Identification of Lelliottia nimipressuralis from Wound Infection by Whole Genome-Based Bacterial Identification.</title>
        <authorList>
            <person name="Navarathna D.H."/>
            <person name="Choi H."/>
            <person name="Jinadatha C."/>
            <person name="Chatterjee P."/>
            <person name="Hwang M."/>
        </authorList>
    </citation>
    <scope>NUCLEOTIDE SEQUENCE [LARGE SCALE GENOMIC DNA]</scope>
    <source>
        <strain evidence="2 3">DN2020</strain>
    </source>
</reference>
<proteinExistence type="predicted"/>
<feature type="chain" id="PRO_5044788845" description="Lipoprotein" evidence="1">
    <location>
        <begin position="22"/>
        <end position="48"/>
    </location>
</feature>
<evidence type="ECO:0000256" key="1">
    <source>
        <dbReference type="SAM" id="SignalP"/>
    </source>
</evidence>
<dbReference type="EMBL" id="JADIXP010000039">
    <property type="protein sequence ID" value="MBF4180804.1"/>
    <property type="molecule type" value="Genomic_DNA"/>
</dbReference>
<gene>
    <name evidence="2" type="ORF">ISP11_23400</name>
</gene>
<protein>
    <recommendedName>
        <fullName evidence="4">Lipoprotein</fullName>
    </recommendedName>
</protein>
<accession>A0ABD4KJQ0</accession>
<comment type="caution">
    <text evidence="2">The sequence shown here is derived from an EMBL/GenBank/DDBJ whole genome shotgun (WGS) entry which is preliminary data.</text>
</comment>
<feature type="signal peptide" evidence="1">
    <location>
        <begin position="1"/>
        <end position="21"/>
    </location>
</feature>
<name>A0ABD4KJQ0_9ENTR</name>
<evidence type="ECO:0000313" key="3">
    <source>
        <dbReference type="Proteomes" id="UP000628560"/>
    </source>
</evidence>
<keyword evidence="1" id="KW-0732">Signal</keyword>
<evidence type="ECO:0008006" key="4">
    <source>
        <dbReference type="Google" id="ProtNLM"/>
    </source>
</evidence>
<evidence type="ECO:0000313" key="2">
    <source>
        <dbReference type="EMBL" id="MBF4180804.1"/>
    </source>
</evidence>
<organism evidence="2 3">
    <name type="scientific">Lelliottia nimipressuralis</name>
    <dbReference type="NCBI Taxonomy" id="69220"/>
    <lineage>
        <taxon>Bacteria</taxon>
        <taxon>Pseudomonadati</taxon>
        <taxon>Pseudomonadota</taxon>
        <taxon>Gammaproteobacteria</taxon>
        <taxon>Enterobacterales</taxon>
        <taxon>Enterobacteriaceae</taxon>
        <taxon>Lelliottia</taxon>
    </lineage>
</organism>
<dbReference type="Proteomes" id="UP000628560">
    <property type="component" value="Unassembled WGS sequence"/>
</dbReference>